<dbReference type="AlphaFoldDB" id="A0AAJ2F182"/>
<dbReference type="RefSeq" id="WP_310047094.1">
    <property type="nucleotide sequence ID" value="NZ_JAVDTL010000003.1"/>
</dbReference>
<organism evidence="2 5">
    <name type="scientific">Acidovorax delafieldii</name>
    <name type="common">Pseudomonas delafieldii</name>
    <dbReference type="NCBI Taxonomy" id="47920"/>
    <lineage>
        <taxon>Bacteria</taxon>
        <taxon>Pseudomonadati</taxon>
        <taxon>Pseudomonadota</taxon>
        <taxon>Betaproteobacteria</taxon>
        <taxon>Burkholderiales</taxon>
        <taxon>Comamonadaceae</taxon>
        <taxon>Acidovorax</taxon>
    </lineage>
</organism>
<feature type="compositionally biased region" description="Polar residues" evidence="1">
    <location>
        <begin position="1"/>
        <end position="14"/>
    </location>
</feature>
<evidence type="ECO:0000313" key="5">
    <source>
        <dbReference type="Proteomes" id="UP001253458"/>
    </source>
</evidence>
<evidence type="ECO:0000256" key="1">
    <source>
        <dbReference type="SAM" id="MobiDB-lite"/>
    </source>
</evidence>
<evidence type="ECO:0000313" key="3">
    <source>
        <dbReference type="EMBL" id="MDR6838272.1"/>
    </source>
</evidence>
<keyword evidence="4" id="KW-1185">Reference proteome</keyword>
<feature type="region of interest" description="Disordered" evidence="1">
    <location>
        <begin position="1"/>
        <end position="23"/>
    </location>
</feature>
<protein>
    <submittedName>
        <fullName evidence="2">Uncharacterized protein</fullName>
    </submittedName>
</protein>
<evidence type="ECO:0000313" key="2">
    <source>
        <dbReference type="EMBL" id="MDR6767012.1"/>
    </source>
</evidence>
<feature type="region of interest" description="Disordered" evidence="1">
    <location>
        <begin position="52"/>
        <end position="72"/>
    </location>
</feature>
<sequence>MLTSSSTPLISGSVASAGAQRRSWSRWVARPAAVLVSALALGGALSLPAAAQSQSDEASLARGAVPDTTPQQRYQSAIREAGGGLKVSLEECRAMPTAERKGCESEARARYQADMAAAKALLRGDPSAGPVNVTGGPIRSTETVYVVKP</sequence>
<dbReference type="Proteomes" id="UP001249076">
    <property type="component" value="Unassembled WGS sequence"/>
</dbReference>
<gene>
    <name evidence="2" type="ORF">J2W88_002287</name>
    <name evidence="3" type="ORF">J2W93_003113</name>
</gene>
<dbReference type="EMBL" id="JAVDTL010000003">
    <property type="protein sequence ID" value="MDR6767012.1"/>
    <property type="molecule type" value="Genomic_DNA"/>
</dbReference>
<evidence type="ECO:0000313" key="4">
    <source>
        <dbReference type="Proteomes" id="UP001249076"/>
    </source>
</evidence>
<proteinExistence type="predicted"/>
<accession>A0AAJ2F182</accession>
<comment type="caution">
    <text evidence="2">The sequence shown here is derived from an EMBL/GenBank/DDBJ whole genome shotgun (WGS) entry which is preliminary data.</text>
</comment>
<name>A0AAJ2F182_ACIDE</name>
<dbReference type="Proteomes" id="UP001253458">
    <property type="component" value="Unassembled WGS sequence"/>
</dbReference>
<reference evidence="2 4" key="1">
    <citation type="submission" date="2023-07" db="EMBL/GenBank/DDBJ databases">
        <title>Sorghum-associated microbial communities from plants grown in Nebraska, USA.</title>
        <authorList>
            <person name="Schachtman D."/>
        </authorList>
    </citation>
    <scope>NUCLEOTIDE SEQUENCE</scope>
    <source>
        <strain evidence="3 4">BE105</strain>
        <strain evidence="2">BE69</strain>
    </source>
</reference>
<dbReference type="EMBL" id="JAVDTS010000004">
    <property type="protein sequence ID" value="MDR6838272.1"/>
    <property type="molecule type" value="Genomic_DNA"/>
</dbReference>